<reference evidence="1 2" key="3">
    <citation type="journal article" date="2011" name="PLoS ONE">
        <title>The Complete Genome Sequence of 'Candidatus Liberibacter solanacearum', the Bacterium Associated with Potato Zebra Chip Disease.</title>
        <authorList>
            <person name="Lin H."/>
            <person name="Lou B."/>
            <person name="Glynn J.M."/>
            <person name="Doddapaneni H."/>
            <person name="Civerolo E.L."/>
            <person name="Chen C."/>
            <person name="Duan Y."/>
            <person name="Zhou L."/>
            <person name="Vahling C.M."/>
        </authorList>
    </citation>
    <scope>NUCLEOTIDE SEQUENCE [LARGE SCALE GENOMIC DNA]</scope>
    <source>
        <strain evidence="1 2">CLso-ZC1</strain>
    </source>
</reference>
<dbReference type="AlphaFoldDB" id="E4UBP8"/>
<gene>
    <name evidence="1" type="ordered locus">CKC_00185</name>
</gene>
<dbReference type="EMBL" id="CP002371">
    <property type="protein sequence ID" value="ADR51788.1"/>
    <property type="molecule type" value="Genomic_DNA"/>
</dbReference>
<reference evidence="2" key="1">
    <citation type="submission" date="2010-11" db="EMBL/GenBank/DDBJ databases">
        <title>Complete genome sequence of Candidatus Liberibacter solanacearum CLso-ZC1.</title>
        <authorList>
            <person name="Lin H."/>
            <person name="Doddapaneni H.V."/>
            <person name="Lou B."/>
            <person name="Civerolo E.L."/>
            <person name="Chen C."/>
            <person name="Duan Y."/>
            <person name="Zhou L."/>
            <person name="Glynn J."/>
        </authorList>
    </citation>
    <scope>NUCLEOTIDE SEQUENCE [LARGE SCALE GENOMIC DNA]</scope>
    <source>
        <strain evidence="2">CLso-ZC1</strain>
    </source>
</reference>
<accession>E4UBP8</accession>
<evidence type="ECO:0000313" key="1">
    <source>
        <dbReference type="EMBL" id="ADR51788.1"/>
    </source>
</evidence>
<name>E4UBP8_LIBSC</name>
<dbReference type="KEGG" id="lso:CKC_00185"/>
<dbReference type="Proteomes" id="UP000007038">
    <property type="component" value="Chromosome"/>
</dbReference>
<evidence type="ECO:0000313" key="2">
    <source>
        <dbReference type="Proteomes" id="UP000007038"/>
    </source>
</evidence>
<organism evidence="1 2">
    <name type="scientific">Liberibacter solanacearum (strain CLso-ZC1)</name>
    <dbReference type="NCBI Taxonomy" id="658172"/>
    <lineage>
        <taxon>Bacteria</taxon>
        <taxon>Pseudomonadati</taxon>
        <taxon>Pseudomonadota</taxon>
        <taxon>Alphaproteobacteria</taxon>
        <taxon>Hyphomicrobiales</taxon>
        <taxon>Rhizobiaceae</taxon>
        <taxon>Liberibacter</taxon>
    </lineage>
</organism>
<proteinExistence type="predicted"/>
<protein>
    <submittedName>
        <fullName evidence="1">Uncharacterized protein</fullName>
    </submittedName>
</protein>
<dbReference type="HOGENOM" id="CLU_3382530_0_0_5"/>
<reference key="2">
    <citation type="submission" date="2010-11" db="EMBL/GenBank/DDBJ databases">
        <authorList>
            <person name="Lin H."/>
            <person name="Doddapaneni H.V."/>
            <person name="Lou B."/>
            <person name="Civerolo E.L."/>
            <person name="Chen C."/>
            <person name="Duan Y."/>
            <person name="Zhou L."/>
            <person name="Glynn J."/>
        </authorList>
    </citation>
    <scope>NUCLEOTIDE SEQUENCE</scope>
    <source>
        <strain>CLso-ZC1</strain>
    </source>
</reference>
<sequence length="33" mass="3838">MQKMGFFWRKEVERACGSKRNRGRAIVGKLAII</sequence>